<dbReference type="SMART" id="SM00248">
    <property type="entry name" value="ANK"/>
    <property type="match status" value="13"/>
</dbReference>
<name>A0AAE0DN19_9LECA</name>
<keyword evidence="1" id="KW-0677">Repeat</keyword>
<sequence>MAEPLSLVASLIAVVQISGSVISCCYEYRKDVKNAPKDLLRVTNEVAGLRNVVERLVTLIDDENMASHKYLSTLADIVSADGPLELCQHDLGSLKVKLEPPVNEWKALGRRLTWPLQEKDVTKTLASIYRTKSLLETALMVDNTASIIAIRETTRDLRERVLDFTRYKPLSLGTQIQTVLEWLNGPDQSLKHNEMREIRGARTGMWFLKRKDYDFWRGETNSLFWIHGIPGCGKTILCSTIIEDVTHRLREEQNTAVLYHYFDFGNKINSSAESLLRSLVAQLVKQTSRLPKALDQLRQQKFCDTRYGTRMEMQADSVAQPSLLELSNILYDSMEEFDHIYIILDALDECVERQKLLSIVERLLYSKTGKMHILVTSRSDADLEEHLIPIITAHMLIESSLIEPDIRSYIQEQLHNNPKLRRWPQKVQERIESALMTGAQGMFRWVACQVEVLSTCKMLKQLENALRTPPKDLTDTYRRALEGFDPDSYELVCKILRLLTVSPRPIRLDEAVEFIAIDIQNEEGLVFDPDMRLLDPHDLLTMCSSLVSLSRTFIRNKAGVIVREIQELHLAHSSVKDFLVLHFQEQLLPPVLGNIDSQAYAAECCLVYLLQFRDPWTDDRDICEFPLARYAAEFWIRHMQSSETKTSPIGTRLMLHLMDDSLMPFSHWRRLYDPDKPWRSIGLNATACASPVYYASQSGLEHLVDQLLRKGSKPDEGKGMFGTPLQVAAHNGHLGVAQLLLSAGADPNQKCGMFYTPLKAAAAGGHADLVRLLIQHDADPNVYTNSSGTALLEATKSRYPEITKILIEDAEADVNIIGSRKAASIYGSNPLQIASQNLDLDIVSQLLPKASIKIIATGLTSAAWTKSRKLLELYAAYDPDGVLHYAAEFGWNDMVTNLLQKDAASRSTLDLGYSGENTPGSALVAAASEGHLSIVQELISAQADVNAASGRRYALESAAGNGFGSIVSLLIKNGAHVNACGLDGTALHQASYHGNIDMVTELLDHGADPGLVDGSYGGPLQAAIIGGHHKIAQLLLNRGANVNAQPGIVWHMFGVHVSSTALAAAIHRADNDMIDFLLSKGARVDLEHNMHPPALYVAAEAGHAAIIPKLLSSGAELEAHFRGKPPLYAAVKEGHLAAARQLLDSGANANHCVLDYSRRVTILDAAVEQGNDEILKLLLVFSLLKLYTPAQVDM</sequence>
<dbReference type="Pfam" id="PF24883">
    <property type="entry name" value="NPHP3_N"/>
    <property type="match status" value="1"/>
</dbReference>
<feature type="signal peptide" evidence="4">
    <location>
        <begin position="1"/>
        <end position="19"/>
    </location>
</feature>
<feature type="repeat" description="ANK" evidence="3">
    <location>
        <begin position="1019"/>
        <end position="1047"/>
    </location>
</feature>
<dbReference type="PRINTS" id="PR01415">
    <property type="entry name" value="ANKYRIN"/>
</dbReference>
<evidence type="ECO:0000256" key="2">
    <source>
        <dbReference type="ARBA" id="ARBA00023043"/>
    </source>
</evidence>
<dbReference type="InterPro" id="IPR051631">
    <property type="entry name" value="Ankyrin-KH/SAM_domain"/>
</dbReference>
<feature type="domain" description="Nephrocystin 3-like N-terminal" evidence="5">
    <location>
        <begin position="203"/>
        <end position="378"/>
    </location>
</feature>
<comment type="caution">
    <text evidence="6">The sequence shown here is derived from an EMBL/GenBank/DDBJ whole genome shotgun (WGS) entry which is preliminary data.</text>
</comment>
<reference evidence="6" key="1">
    <citation type="submission" date="2022-11" db="EMBL/GenBank/DDBJ databases">
        <title>Chromosomal genome sequence assembly and mating type (MAT) locus characterization of the leprose asexual lichenized fungus Lepraria neglecta (Nyl.) Erichsen.</title>
        <authorList>
            <person name="Allen J.L."/>
            <person name="Pfeffer B."/>
        </authorList>
    </citation>
    <scope>NUCLEOTIDE SEQUENCE</scope>
    <source>
        <strain evidence="6">Allen 5258</strain>
    </source>
</reference>
<keyword evidence="7" id="KW-1185">Reference proteome</keyword>
<dbReference type="SUPFAM" id="SSF48403">
    <property type="entry name" value="Ankyrin repeat"/>
    <property type="match status" value="2"/>
</dbReference>
<organism evidence="6 7">
    <name type="scientific">Lepraria neglecta</name>
    <dbReference type="NCBI Taxonomy" id="209136"/>
    <lineage>
        <taxon>Eukaryota</taxon>
        <taxon>Fungi</taxon>
        <taxon>Dikarya</taxon>
        <taxon>Ascomycota</taxon>
        <taxon>Pezizomycotina</taxon>
        <taxon>Lecanoromycetes</taxon>
        <taxon>OSLEUM clade</taxon>
        <taxon>Lecanoromycetidae</taxon>
        <taxon>Lecanorales</taxon>
        <taxon>Lecanorineae</taxon>
        <taxon>Stereocaulaceae</taxon>
        <taxon>Lepraria</taxon>
    </lineage>
</organism>
<keyword evidence="2 3" id="KW-0040">ANK repeat</keyword>
<dbReference type="InterPro" id="IPR056884">
    <property type="entry name" value="NPHP3-like_N"/>
</dbReference>
<dbReference type="Proteomes" id="UP001276659">
    <property type="component" value="Unassembled WGS sequence"/>
</dbReference>
<dbReference type="InterPro" id="IPR036770">
    <property type="entry name" value="Ankyrin_rpt-contain_sf"/>
</dbReference>
<keyword evidence="4" id="KW-0732">Signal</keyword>
<evidence type="ECO:0000256" key="3">
    <source>
        <dbReference type="PROSITE-ProRule" id="PRU00023"/>
    </source>
</evidence>
<feature type="repeat" description="ANK" evidence="3">
    <location>
        <begin position="982"/>
        <end position="1014"/>
    </location>
</feature>
<dbReference type="InterPro" id="IPR002110">
    <property type="entry name" value="Ankyrin_rpt"/>
</dbReference>
<gene>
    <name evidence="6" type="ORF">OEA41_007569</name>
</gene>
<feature type="repeat" description="ANK" evidence="3">
    <location>
        <begin position="918"/>
        <end position="950"/>
    </location>
</feature>
<evidence type="ECO:0000313" key="6">
    <source>
        <dbReference type="EMBL" id="KAK3176246.1"/>
    </source>
</evidence>
<dbReference type="Gene3D" id="3.40.50.300">
    <property type="entry name" value="P-loop containing nucleotide triphosphate hydrolases"/>
    <property type="match status" value="1"/>
</dbReference>
<dbReference type="PANTHER" id="PTHR23206">
    <property type="entry name" value="MASK PROTEIN"/>
    <property type="match status" value="1"/>
</dbReference>
<dbReference type="Pfam" id="PF00023">
    <property type="entry name" value="Ank"/>
    <property type="match status" value="1"/>
</dbReference>
<evidence type="ECO:0000259" key="5">
    <source>
        <dbReference type="Pfam" id="PF24883"/>
    </source>
</evidence>
<feature type="repeat" description="ANK" evidence="3">
    <location>
        <begin position="1122"/>
        <end position="1150"/>
    </location>
</feature>
<dbReference type="AlphaFoldDB" id="A0AAE0DN19"/>
<dbReference type="Pfam" id="PF12796">
    <property type="entry name" value="Ank_2"/>
    <property type="match status" value="4"/>
</dbReference>
<protein>
    <recommendedName>
        <fullName evidence="5">Nephrocystin 3-like N-terminal domain-containing protein</fullName>
    </recommendedName>
</protein>
<evidence type="ECO:0000313" key="7">
    <source>
        <dbReference type="Proteomes" id="UP001276659"/>
    </source>
</evidence>
<dbReference type="InterPro" id="IPR027417">
    <property type="entry name" value="P-loop_NTPase"/>
</dbReference>
<dbReference type="Gene3D" id="1.25.40.20">
    <property type="entry name" value="Ankyrin repeat-containing domain"/>
    <property type="match status" value="3"/>
</dbReference>
<feature type="repeat" description="ANK" evidence="3">
    <location>
        <begin position="723"/>
        <end position="752"/>
    </location>
</feature>
<accession>A0AAE0DN19</accession>
<evidence type="ECO:0000256" key="4">
    <source>
        <dbReference type="SAM" id="SignalP"/>
    </source>
</evidence>
<dbReference type="PANTHER" id="PTHR23206:SF7">
    <property type="entry name" value="PROTEIN KINASE DOMAIN-CONTAINING PROTEIN"/>
    <property type="match status" value="1"/>
</dbReference>
<feature type="repeat" description="ANK" evidence="3">
    <location>
        <begin position="1057"/>
        <end position="1089"/>
    </location>
</feature>
<feature type="repeat" description="ANK" evidence="3">
    <location>
        <begin position="753"/>
        <end position="785"/>
    </location>
</feature>
<feature type="chain" id="PRO_5042259265" description="Nephrocystin 3-like N-terminal domain-containing protein" evidence="4">
    <location>
        <begin position="20"/>
        <end position="1194"/>
    </location>
</feature>
<dbReference type="EMBL" id="JASNWA010000004">
    <property type="protein sequence ID" value="KAK3176246.1"/>
    <property type="molecule type" value="Genomic_DNA"/>
</dbReference>
<dbReference type="SUPFAM" id="SSF52540">
    <property type="entry name" value="P-loop containing nucleoside triphosphate hydrolases"/>
    <property type="match status" value="1"/>
</dbReference>
<proteinExistence type="predicted"/>
<evidence type="ECO:0000256" key="1">
    <source>
        <dbReference type="ARBA" id="ARBA00022737"/>
    </source>
</evidence>
<dbReference type="PROSITE" id="PS50297">
    <property type="entry name" value="ANK_REP_REGION"/>
    <property type="match status" value="5"/>
</dbReference>
<dbReference type="PROSITE" id="PS50088">
    <property type="entry name" value="ANK_REPEAT"/>
    <property type="match status" value="7"/>
</dbReference>